<evidence type="ECO:0000256" key="2">
    <source>
        <dbReference type="ARBA" id="ARBA00010961"/>
    </source>
</evidence>
<sequence>MEAVCALTRCCWRWKPPNLIKHYESLVIFAVENEVNEHLESMSSRTNSEGRKQFVRNGYLPEREVQTGIGPIAVKQPRVRDKNGFTKYSSAILPKYLRRAPSLEAVIPALYLRGISTNNFQEALEAIMGKDAKGLSAANITRLKQSWEQEYKDWNKRSLQGKRYAYIWVDGIYFNVRLEDDRICFLVILGALPNRKKELIAIHNGYREGKISWTEVLENLKRRGLCTPPELAIGDGALGFWSAIEEVFPKTKQQRCWVHKTANVLDKMPKSVQVNAKKAIHEIYMAPTKEDGLAAFETFLKTYRDKYPKACACLEKDKAQLFSFYNFPAIHWQHIRTTNPIESTFATIRHRTRQTKGCGSVTATLTMVFKLATSAEKKWRKLKGCEMIEKVIKGVIFKDGIEAQEAEKIA</sequence>
<comment type="similarity">
    <text evidence="2 6">Belongs to the transposase mutator family.</text>
</comment>
<dbReference type="NCBIfam" id="NF033543">
    <property type="entry name" value="transpos_IS256"/>
    <property type="match status" value="1"/>
</dbReference>
<evidence type="ECO:0000313" key="8">
    <source>
        <dbReference type="Proteomes" id="UP000001505"/>
    </source>
</evidence>
<keyword evidence="4 6" id="KW-0238">DNA-binding</keyword>
<dbReference type="KEGG" id="wch:wcw_0524"/>
<comment type="function">
    <text evidence="1 6">Required for the transposition of the insertion element.</text>
</comment>
<dbReference type="HOGENOM" id="CLU_036805_8_1_0"/>
<accession>D6YUT4</accession>
<dbReference type="InterPro" id="IPR001207">
    <property type="entry name" value="Transposase_mutator"/>
</dbReference>
<reference evidence="7 8" key="1">
    <citation type="journal article" date="2010" name="PLoS ONE">
        <title>The Waddlia genome: a window into chlamydial biology.</title>
        <authorList>
            <person name="Bertelli C."/>
            <person name="Collyn F."/>
            <person name="Croxatto A."/>
            <person name="Ruckert C."/>
            <person name="Polkinghorne A."/>
            <person name="Kebbi-Beghdadi C."/>
            <person name="Goesmann A."/>
            <person name="Vaughan L."/>
            <person name="Greub G."/>
        </authorList>
    </citation>
    <scope>NUCLEOTIDE SEQUENCE [LARGE SCALE GENOMIC DNA]</scope>
    <source>
        <strain evidence="8">ATCC VR-1470 / WSU 86-1044</strain>
    </source>
</reference>
<dbReference type="Proteomes" id="UP000001505">
    <property type="component" value="Chromosome"/>
</dbReference>
<evidence type="ECO:0000256" key="4">
    <source>
        <dbReference type="ARBA" id="ARBA00023125"/>
    </source>
</evidence>
<dbReference type="Pfam" id="PF00872">
    <property type="entry name" value="Transposase_mut"/>
    <property type="match status" value="1"/>
</dbReference>
<evidence type="ECO:0000256" key="3">
    <source>
        <dbReference type="ARBA" id="ARBA00022578"/>
    </source>
</evidence>
<keyword evidence="6" id="KW-0814">Transposable element</keyword>
<evidence type="ECO:0000256" key="5">
    <source>
        <dbReference type="ARBA" id="ARBA00023172"/>
    </source>
</evidence>
<dbReference type="RefSeq" id="WP_013181621.1">
    <property type="nucleotide sequence ID" value="NC_014225.1"/>
</dbReference>
<dbReference type="PROSITE" id="PS01007">
    <property type="entry name" value="TRANSPOSASE_MUTATOR"/>
    <property type="match status" value="1"/>
</dbReference>
<dbReference type="AlphaFoldDB" id="D6YUT4"/>
<dbReference type="eggNOG" id="COG3328">
    <property type="taxonomic scope" value="Bacteria"/>
</dbReference>
<dbReference type="GO" id="GO:0004803">
    <property type="term" value="F:transposase activity"/>
    <property type="evidence" value="ECO:0007669"/>
    <property type="project" value="UniProtKB-UniRule"/>
</dbReference>
<dbReference type="EMBL" id="CP001928">
    <property type="protein sequence ID" value="ADI37895.1"/>
    <property type="molecule type" value="Genomic_DNA"/>
</dbReference>
<name>D6YUT4_WADCW</name>
<keyword evidence="8" id="KW-1185">Reference proteome</keyword>
<organism evidence="7 8">
    <name type="scientific">Waddlia chondrophila (strain ATCC VR-1470 / WSU 86-1044)</name>
    <dbReference type="NCBI Taxonomy" id="716544"/>
    <lineage>
        <taxon>Bacteria</taxon>
        <taxon>Pseudomonadati</taxon>
        <taxon>Chlamydiota</taxon>
        <taxon>Chlamydiia</taxon>
        <taxon>Parachlamydiales</taxon>
        <taxon>Waddliaceae</taxon>
        <taxon>Waddlia</taxon>
    </lineage>
</organism>
<protein>
    <recommendedName>
        <fullName evidence="6">Mutator family transposase</fullName>
    </recommendedName>
</protein>
<keyword evidence="5 6" id="KW-0233">DNA recombination</keyword>
<evidence type="ECO:0000256" key="6">
    <source>
        <dbReference type="RuleBase" id="RU365089"/>
    </source>
</evidence>
<dbReference type="GO" id="GO:0003677">
    <property type="term" value="F:DNA binding"/>
    <property type="evidence" value="ECO:0007669"/>
    <property type="project" value="UniProtKB-UniRule"/>
</dbReference>
<dbReference type="PANTHER" id="PTHR33217">
    <property type="entry name" value="TRANSPOSASE FOR INSERTION SEQUENCE ELEMENT IS1081"/>
    <property type="match status" value="1"/>
</dbReference>
<keyword evidence="3 6" id="KW-0815">Transposition</keyword>
<evidence type="ECO:0000256" key="1">
    <source>
        <dbReference type="ARBA" id="ARBA00002190"/>
    </source>
</evidence>
<evidence type="ECO:0000313" key="7">
    <source>
        <dbReference type="EMBL" id="ADI37895.1"/>
    </source>
</evidence>
<proteinExistence type="inferred from homology"/>
<dbReference type="PANTHER" id="PTHR33217:SF9">
    <property type="entry name" value="MUTATOR FAMILY TRANSPOSASE"/>
    <property type="match status" value="1"/>
</dbReference>
<dbReference type="GO" id="GO:0006313">
    <property type="term" value="P:DNA transposition"/>
    <property type="evidence" value="ECO:0007669"/>
    <property type="project" value="UniProtKB-UniRule"/>
</dbReference>
<gene>
    <name evidence="7" type="ordered locus">wcw_0524</name>
</gene>